<comment type="caution">
    <text evidence="1">The sequence shown here is derived from an EMBL/GenBank/DDBJ whole genome shotgun (WGS) entry which is preliminary data.</text>
</comment>
<evidence type="ECO:0000313" key="2">
    <source>
        <dbReference type="Proteomes" id="UP000814140"/>
    </source>
</evidence>
<accession>A0ACB8SJQ2</accession>
<name>A0ACB8SJQ2_9AGAM</name>
<reference evidence="1" key="1">
    <citation type="submission" date="2021-03" db="EMBL/GenBank/DDBJ databases">
        <authorList>
            <consortium name="DOE Joint Genome Institute"/>
            <person name="Ahrendt S."/>
            <person name="Looney B.P."/>
            <person name="Miyauchi S."/>
            <person name="Morin E."/>
            <person name="Drula E."/>
            <person name="Courty P.E."/>
            <person name="Chicoki N."/>
            <person name="Fauchery L."/>
            <person name="Kohler A."/>
            <person name="Kuo A."/>
            <person name="Labutti K."/>
            <person name="Pangilinan J."/>
            <person name="Lipzen A."/>
            <person name="Riley R."/>
            <person name="Andreopoulos W."/>
            <person name="He G."/>
            <person name="Johnson J."/>
            <person name="Barry K.W."/>
            <person name="Grigoriev I.V."/>
            <person name="Nagy L."/>
            <person name="Hibbett D."/>
            <person name="Henrissat B."/>
            <person name="Matheny P.B."/>
            <person name="Labbe J."/>
            <person name="Martin F."/>
        </authorList>
    </citation>
    <scope>NUCLEOTIDE SEQUENCE</scope>
    <source>
        <strain evidence="1">HHB10654</strain>
    </source>
</reference>
<reference evidence="1" key="2">
    <citation type="journal article" date="2022" name="New Phytol.">
        <title>Evolutionary transition to the ectomycorrhizal habit in the genomes of a hyperdiverse lineage of mushroom-forming fungi.</title>
        <authorList>
            <person name="Looney B."/>
            <person name="Miyauchi S."/>
            <person name="Morin E."/>
            <person name="Drula E."/>
            <person name="Courty P.E."/>
            <person name="Kohler A."/>
            <person name="Kuo A."/>
            <person name="LaButti K."/>
            <person name="Pangilinan J."/>
            <person name="Lipzen A."/>
            <person name="Riley R."/>
            <person name="Andreopoulos W."/>
            <person name="He G."/>
            <person name="Johnson J."/>
            <person name="Nolan M."/>
            <person name="Tritt A."/>
            <person name="Barry K.W."/>
            <person name="Grigoriev I.V."/>
            <person name="Nagy L.G."/>
            <person name="Hibbett D."/>
            <person name="Henrissat B."/>
            <person name="Matheny P.B."/>
            <person name="Labbe J."/>
            <person name="Martin F.M."/>
        </authorList>
    </citation>
    <scope>NUCLEOTIDE SEQUENCE</scope>
    <source>
        <strain evidence="1">HHB10654</strain>
    </source>
</reference>
<organism evidence="1 2">
    <name type="scientific">Artomyces pyxidatus</name>
    <dbReference type="NCBI Taxonomy" id="48021"/>
    <lineage>
        <taxon>Eukaryota</taxon>
        <taxon>Fungi</taxon>
        <taxon>Dikarya</taxon>
        <taxon>Basidiomycota</taxon>
        <taxon>Agaricomycotina</taxon>
        <taxon>Agaricomycetes</taxon>
        <taxon>Russulales</taxon>
        <taxon>Auriscalpiaceae</taxon>
        <taxon>Artomyces</taxon>
    </lineage>
</organism>
<sequence length="133" mass="15216">MKSKIECWSQSQMATRTSLARHRSAQIGTDRHRSATPGWCCKRMSILSLRSRPLQEDSRSCMSILSWRAPSRYELGDSPTSLALIPVSQFFLSSFFSYPAMRCSMPGIALCPFRFLRRCLIVKVRKALEDIHV</sequence>
<dbReference type="EMBL" id="MU277259">
    <property type="protein sequence ID" value="KAI0056749.1"/>
    <property type="molecule type" value="Genomic_DNA"/>
</dbReference>
<evidence type="ECO:0000313" key="1">
    <source>
        <dbReference type="EMBL" id="KAI0056749.1"/>
    </source>
</evidence>
<protein>
    <submittedName>
        <fullName evidence="1">Uncharacterized protein</fullName>
    </submittedName>
</protein>
<keyword evidence="2" id="KW-1185">Reference proteome</keyword>
<gene>
    <name evidence="1" type="ORF">BV25DRAFT_1548191</name>
</gene>
<dbReference type="Proteomes" id="UP000814140">
    <property type="component" value="Unassembled WGS sequence"/>
</dbReference>
<proteinExistence type="predicted"/>